<evidence type="ECO:0000313" key="1">
    <source>
        <dbReference type="EMBL" id="KAH3707613.1"/>
    </source>
</evidence>
<organism evidence="1 2">
    <name type="scientific">Dreissena polymorpha</name>
    <name type="common">Zebra mussel</name>
    <name type="synonym">Mytilus polymorpha</name>
    <dbReference type="NCBI Taxonomy" id="45954"/>
    <lineage>
        <taxon>Eukaryota</taxon>
        <taxon>Metazoa</taxon>
        <taxon>Spiralia</taxon>
        <taxon>Lophotrochozoa</taxon>
        <taxon>Mollusca</taxon>
        <taxon>Bivalvia</taxon>
        <taxon>Autobranchia</taxon>
        <taxon>Heteroconchia</taxon>
        <taxon>Euheterodonta</taxon>
        <taxon>Imparidentia</taxon>
        <taxon>Neoheterodontei</taxon>
        <taxon>Myida</taxon>
        <taxon>Dreissenoidea</taxon>
        <taxon>Dreissenidae</taxon>
        <taxon>Dreissena</taxon>
    </lineage>
</organism>
<dbReference type="EMBL" id="JAIWYP010000014">
    <property type="protein sequence ID" value="KAH3707613.1"/>
    <property type="molecule type" value="Genomic_DNA"/>
</dbReference>
<reference evidence="1" key="1">
    <citation type="journal article" date="2019" name="bioRxiv">
        <title>The Genome of the Zebra Mussel, Dreissena polymorpha: A Resource for Invasive Species Research.</title>
        <authorList>
            <person name="McCartney M.A."/>
            <person name="Auch B."/>
            <person name="Kono T."/>
            <person name="Mallez S."/>
            <person name="Zhang Y."/>
            <person name="Obille A."/>
            <person name="Becker A."/>
            <person name="Abrahante J.E."/>
            <person name="Garbe J."/>
            <person name="Badalamenti J.P."/>
            <person name="Herman A."/>
            <person name="Mangelson H."/>
            <person name="Liachko I."/>
            <person name="Sullivan S."/>
            <person name="Sone E.D."/>
            <person name="Koren S."/>
            <person name="Silverstein K.A.T."/>
            <person name="Beckman K.B."/>
            <person name="Gohl D.M."/>
        </authorList>
    </citation>
    <scope>NUCLEOTIDE SEQUENCE</scope>
    <source>
        <strain evidence="1">Duluth1</strain>
        <tissue evidence="1">Whole animal</tissue>
    </source>
</reference>
<dbReference type="AlphaFoldDB" id="A0A9D4BVI2"/>
<sequence>MKTGKEAVDKYFADKYNRRSSSPMSPKTGVQVSKYTCKKAIFKPSGKQITEATFLQQLNEYQHAKKNVLAQLQRIRRVPNHRQVEFTTTPLKLL</sequence>
<accession>A0A9D4BVI2</accession>
<dbReference type="Proteomes" id="UP000828390">
    <property type="component" value="Unassembled WGS sequence"/>
</dbReference>
<evidence type="ECO:0000313" key="2">
    <source>
        <dbReference type="Proteomes" id="UP000828390"/>
    </source>
</evidence>
<gene>
    <name evidence="1" type="ORF">DPMN_067023</name>
</gene>
<keyword evidence="2" id="KW-1185">Reference proteome</keyword>
<name>A0A9D4BVI2_DREPO</name>
<comment type="caution">
    <text evidence="1">The sequence shown here is derived from an EMBL/GenBank/DDBJ whole genome shotgun (WGS) entry which is preliminary data.</text>
</comment>
<protein>
    <submittedName>
        <fullName evidence="1">Uncharacterized protein</fullName>
    </submittedName>
</protein>
<proteinExistence type="predicted"/>
<reference evidence="1" key="2">
    <citation type="submission" date="2020-11" db="EMBL/GenBank/DDBJ databases">
        <authorList>
            <person name="McCartney M.A."/>
            <person name="Auch B."/>
            <person name="Kono T."/>
            <person name="Mallez S."/>
            <person name="Becker A."/>
            <person name="Gohl D.M."/>
            <person name="Silverstein K.A.T."/>
            <person name="Koren S."/>
            <person name="Bechman K.B."/>
            <person name="Herman A."/>
            <person name="Abrahante J.E."/>
            <person name="Garbe J."/>
        </authorList>
    </citation>
    <scope>NUCLEOTIDE SEQUENCE</scope>
    <source>
        <strain evidence="1">Duluth1</strain>
        <tissue evidence="1">Whole animal</tissue>
    </source>
</reference>